<protein>
    <submittedName>
        <fullName evidence="1">Uncharacterized protein</fullName>
    </submittedName>
</protein>
<dbReference type="Proteomes" id="UP000005237">
    <property type="component" value="Unassembled WGS sequence"/>
</dbReference>
<dbReference type="AlphaFoldDB" id="A0A8R1IGC3"/>
<accession>A0A8R1IGC3</accession>
<proteinExistence type="predicted"/>
<dbReference type="EnsemblMetazoa" id="CJA30814.1">
    <property type="protein sequence ID" value="CJA30814.1"/>
    <property type="gene ID" value="WBGene00206661"/>
</dbReference>
<organism evidence="1 2">
    <name type="scientific">Caenorhabditis japonica</name>
    <dbReference type="NCBI Taxonomy" id="281687"/>
    <lineage>
        <taxon>Eukaryota</taxon>
        <taxon>Metazoa</taxon>
        <taxon>Ecdysozoa</taxon>
        <taxon>Nematoda</taxon>
        <taxon>Chromadorea</taxon>
        <taxon>Rhabditida</taxon>
        <taxon>Rhabditina</taxon>
        <taxon>Rhabditomorpha</taxon>
        <taxon>Rhabditoidea</taxon>
        <taxon>Rhabditidae</taxon>
        <taxon>Peloderinae</taxon>
        <taxon>Caenorhabditis</taxon>
    </lineage>
</organism>
<reference evidence="1" key="2">
    <citation type="submission" date="2022-06" db="UniProtKB">
        <authorList>
            <consortium name="EnsemblMetazoa"/>
        </authorList>
    </citation>
    <scope>IDENTIFICATION</scope>
    <source>
        <strain evidence="1">DF5081</strain>
    </source>
</reference>
<sequence>MKKDMQSPQQRVGNHQVCRYEQQYGSLPAGQNVRRICEHGTKSIYRNISVWQTFDDSMYQLRTLPEPSSWNGIPPASPAIQYMVAKADVVFKKHHLSPVVCSQAGIILSQEQSDFVRTLMETQTNGINANAPPGVDNT</sequence>
<evidence type="ECO:0000313" key="2">
    <source>
        <dbReference type="Proteomes" id="UP000005237"/>
    </source>
</evidence>
<reference evidence="2" key="1">
    <citation type="submission" date="2010-08" db="EMBL/GenBank/DDBJ databases">
        <authorList>
            <consortium name="Caenorhabditis japonica Sequencing Consortium"/>
            <person name="Wilson R.K."/>
        </authorList>
    </citation>
    <scope>NUCLEOTIDE SEQUENCE [LARGE SCALE GENOMIC DNA]</scope>
    <source>
        <strain evidence="2">DF5081</strain>
    </source>
</reference>
<keyword evidence="2" id="KW-1185">Reference proteome</keyword>
<evidence type="ECO:0000313" key="1">
    <source>
        <dbReference type="EnsemblMetazoa" id="CJA30814.1"/>
    </source>
</evidence>
<name>A0A8R1IGC3_CAEJA</name>